<feature type="region of interest" description="Disordered" evidence="1">
    <location>
        <begin position="500"/>
        <end position="533"/>
    </location>
</feature>
<organism evidence="2 3">
    <name type="scientific">Pseudocercospora fijiensis (strain CIRAD86)</name>
    <name type="common">Black leaf streak disease fungus</name>
    <name type="synonym">Mycosphaerella fijiensis</name>
    <dbReference type="NCBI Taxonomy" id="383855"/>
    <lineage>
        <taxon>Eukaryota</taxon>
        <taxon>Fungi</taxon>
        <taxon>Dikarya</taxon>
        <taxon>Ascomycota</taxon>
        <taxon>Pezizomycotina</taxon>
        <taxon>Dothideomycetes</taxon>
        <taxon>Dothideomycetidae</taxon>
        <taxon>Mycosphaerellales</taxon>
        <taxon>Mycosphaerellaceae</taxon>
        <taxon>Pseudocercospora</taxon>
    </lineage>
</organism>
<dbReference type="HOGENOM" id="CLU_366059_0_0_1"/>
<dbReference type="AlphaFoldDB" id="M3B6H6"/>
<gene>
    <name evidence="2" type="ORF">MYCFIDRAFT_173849</name>
</gene>
<sequence>MPDRSPLEKCLMFLGTFRSHQFRAVGEQGVNYQLVDLGPSLLPTSISDPEPTNNRSVFHSWSRIRSWNGHIAADIEHLQHIFRKSTTYMRASSRGHVGFVGQILQSRSVSDDVCVVLRYHSCTRQDAARLTSSGLSFETFNLLIVRTFLRSSSSHRLSHCREESHSCYANWLDAGQIPGRSRNDWFLGLSLANVTMSRRKAICWLTRAVPAYLQASTVGLCICRHISTAIKRDGGRGLFKGITAVRHLAKSRHRRCSDRVRSQAHAITFEMALCKSDPPCLIMVHCDRLQTMGDSSFPSPRPIILCRWAIGKGACHHQSHQSPHTPLGERQLTSVRIVASYADMIGHKHNKNFEQSLLTIGLMKEGRICRTGIREATISPSAPFPEQCYAIYMYLGGVSEAEGSGTEMTVTPGAAGRGRERHIQGCIVGSFRPPSVHNDEALGCCGQLASQQLANFTTRKPPDVIAATFLQDNFDASAFCLVARRSCARAVVEHAGHSSGTAYSRRGEARRGMDGEARAPLQPSLRTATDNGSSEEEALSIAGELGCGACWRWHVSTCPHGAPKVDGHHHVHAAWQGRAGQGRAGQGTFNLAGIEHAMRFCCCFCRPAGRVTLAFDADADAASDVTAAWSALFSYLSFPAARPSRSVLCTHLREPTASLARALQPPGNVLVSECYCPSKLDLATTRTTPDETRRNRPPGALPLCIRTRSPHRTRYPTALALSTADEQRARQDHYSRRTVEKLTAEQEQAKNVGTCDEAAHYY</sequence>
<evidence type="ECO:0000256" key="1">
    <source>
        <dbReference type="SAM" id="MobiDB-lite"/>
    </source>
</evidence>
<proteinExistence type="predicted"/>
<dbReference type="EMBL" id="KB446557">
    <property type="protein sequence ID" value="EME84967.1"/>
    <property type="molecule type" value="Genomic_DNA"/>
</dbReference>
<evidence type="ECO:0000313" key="2">
    <source>
        <dbReference type="EMBL" id="EME84967.1"/>
    </source>
</evidence>
<accession>M3B6H6</accession>
<keyword evidence="3" id="KW-1185">Reference proteome</keyword>
<dbReference type="KEGG" id="pfj:MYCFIDRAFT_173849"/>
<dbReference type="Proteomes" id="UP000016932">
    <property type="component" value="Unassembled WGS sequence"/>
</dbReference>
<reference evidence="2 3" key="1">
    <citation type="journal article" date="2012" name="PLoS Pathog.">
        <title>Diverse lifestyles and strategies of plant pathogenesis encoded in the genomes of eighteen Dothideomycetes fungi.</title>
        <authorList>
            <person name="Ohm R.A."/>
            <person name="Feau N."/>
            <person name="Henrissat B."/>
            <person name="Schoch C.L."/>
            <person name="Horwitz B.A."/>
            <person name="Barry K.W."/>
            <person name="Condon B.J."/>
            <person name="Copeland A.C."/>
            <person name="Dhillon B."/>
            <person name="Glaser F."/>
            <person name="Hesse C.N."/>
            <person name="Kosti I."/>
            <person name="LaButti K."/>
            <person name="Lindquist E.A."/>
            <person name="Lucas S."/>
            <person name="Salamov A.A."/>
            <person name="Bradshaw R.E."/>
            <person name="Ciuffetti L."/>
            <person name="Hamelin R.C."/>
            <person name="Kema G.H.J."/>
            <person name="Lawrence C."/>
            <person name="Scott J.A."/>
            <person name="Spatafora J.W."/>
            <person name="Turgeon B.G."/>
            <person name="de Wit P.J.G.M."/>
            <person name="Zhong S."/>
            <person name="Goodwin S.B."/>
            <person name="Grigoriev I.V."/>
        </authorList>
    </citation>
    <scope>NUCLEOTIDE SEQUENCE [LARGE SCALE GENOMIC DNA]</scope>
    <source>
        <strain evidence="2 3">CIRAD86</strain>
    </source>
</reference>
<name>M3B6H6_PSEFD</name>
<dbReference type="VEuPathDB" id="FungiDB:MYCFIDRAFT_173849"/>
<evidence type="ECO:0000313" key="3">
    <source>
        <dbReference type="Proteomes" id="UP000016932"/>
    </source>
</evidence>
<feature type="compositionally biased region" description="Basic and acidic residues" evidence="1">
    <location>
        <begin position="505"/>
        <end position="517"/>
    </location>
</feature>
<protein>
    <submittedName>
        <fullName evidence="2">Uncharacterized protein</fullName>
    </submittedName>
</protein>
<dbReference type="RefSeq" id="XP_007925484.1">
    <property type="nucleotide sequence ID" value="XM_007927293.1"/>
</dbReference>
<dbReference type="GeneID" id="19333072"/>